<sequence length="222" mass="24798">MEKDGRTRMATTTKKDKKRQGKGKGRGGDGDDDGNGMKKGFSDEQVRMLETMFETETKPEPMKKVELARELGLQPRQVAIWFQNRRARWKSKQLEREYRALKCDYDKLSADYESLRKERQGLCSELHRLTGMLRSAGDRSDAGEDGQAGAFAGDGNDHDTTFIGGHNSFDKGATFSRQMDDETIENSVEDMCDLLNVAGDGDGGGSLTEIPEKWRGLGLSEM</sequence>
<organism evidence="1 2">
    <name type="scientific">Melastoma candidum</name>
    <dbReference type="NCBI Taxonomy" id="119954"/>
    <lineage>
        <taxon>Eukaryota</taxon>
        <taxon>Viridiplantae</taxon>
        <taxon>Streptophyta</taxon>
        <taxon>Embryophyta</taxon>
        <taxon>Tracheophyta</taxon>
        <taxon>Spermatophyta</taxon>
        <taxon>Magnoliopsida</taxon>
        <taxon>eudicotyledons</taxon>
        <taxon>Gunneridae</taxon>
        <taxon>Pentapetalae</taxon>
        <taxon>rosids</taxon>
        <taxon>malvids</taxon>
        <taxon>Myrtales</taxon>
        <taxon>Melastomataceae</taxon>
        <taxon>Melastomatoideae</taxon>
        <taxon>Melastomateae</taxon>
        <taxon>Melastoma</taxon>
    </lineage>
</organism>
<comment type="caution">
    <text evidence="1">The sequence shown here is derived from an EMBL/GenBank/DDBJ whole genome shotgun (WGS) entry which is preliminary data.</text>
</comment>
<dbReference type="Proteomes" id="UP001057402">
    <property type="component" value="Chromosome 8"/>
</dbReference>
<name>A0ACB9N4S1_9MYRT</name>
<keyword evidence="2" id="KW-1185">Reference proteome</keyword>
<accession>A0ACB9N4S1</accession>
<protein>
    <submittedName>
        <fullName evidence="1">Uncharacterized protein</fullName>
    </submittedName>
</protein>
<proteinExistence type="predicted"/>
<evidence type="ECO:0000313" key="2">
    <source>
        <dbReference type="Proteomes" id="UP001057402"/>
    </source>
</evidence>
<evidence type="ECO:0000313" key="1">
    <source>
        <dbReference type="EMBL" id="KAI4330978.1"/>
    </source>
</evidence>
<dbReference type="EMBL" id="CM042887">
    <property type="protein sequence ID" value="KAI4330978.1"/>
    <property type="molecule type" value="Genomic_DNA"/>
</dbReference>
<gene>
    <name evidence="1" type="ORF">MLD38_029214</name>
</gene>
<reference evidence="2" key="1">
    <citation type="journal article" date="2023" name="Front. Plant Sci.">
        <title>Chromosomal-level genome assembly of Melastoma candidum provides insights into trichome evolution.</title>
        <authorList>
            <person name="Zhong Y."/>
            <person name="Wu W."/>
            <person name="Sun C."/>
            <person name="Zou P."/>
            <person name="Liu Y."/>
            <person name="Dai S."/>
            <person name="Zhou R."/>
        </authorList>
    </citation>
    <scope>NUCLEOTIDE SEQUENCE [LARGE SCALE GENOMIC DNA]</scope>
</reference>